<gene>
    <name evidence="1" type="ORF">PIB30_108338</name>
</gene>
<evidence type="ECO:0000313" key="1">
    <source>
        <dbReference type="EMBL" id="MED6178508.1"/>
    </source>
</evidence>
<evidence type="ECO:0000313" key="2">
    <source>
        <dbReference type="Proteomes" id="UP001341840"/>
    </source>
</evidence>
<feature type="non-terminal residue" evidence="1">
    <location>
        <position position="1"/>
    </location>
</feature>
<accession>A0ABU6W390</accession>
<proteinExistence type="predicted"/>
<sequence>NLEILQEVSTHMRELPRICVEALSEMWDWRSVAHVIREGSRITWALWNFGFLSHVIRGGATYNVYSLEFWECLSKNCLVFHAYAWTSTPMRGSLFWPCKLSHSFSTHILEVLGACMMILASHAYAWTSTPMRGSCEVGSYA</sequence>
<comment type="caution">
    <text evidence="1">The sequence shown here is derived from an EMBL/GenBank/DDBJ whole genome shotgun (WGS) entry which is preliminary data.</text>
</comment>
<dbReference type="EMBL" id="JASCZI010156044">
    <property type="protein sequence ID" value="MED6178508.1"/>
    <property type="molecule type" value="Genomic_DNA"/>
</dbReference>
<protein>
    <submittedName>
        <fullName evidence="1">Uncharacterized protein</fullName>
    </submittedName>
</protein>
<organism evidence="1 2">
    <name type="scientific">Stylosanthes scabra</name>
    <dbReference type="NCBI Taxonomy" id="79078"/>
    <lineage>
        <taxon>Eukaryota</taxon>
        <taxon>Viridiplantae</taxon>
        <taxon>Streptophyta</taxon>
        <taxon>Embryophyta</taxon>
        <taxon>Tracheophyta</taxon>
        <taxon>Spermatophyta</taxon>
        <taxon>Magnoliopsida</taxon>
        <taxon>eudicotyledons</taxon>
        <taxon>Gunneridae</taxon>
        <taxon>Pentapetalae</taxon>
        <taxon>rosids</taxon>
        <taxon>fabids</taxon>
        <taxon>Fabales</taxon>
        <taxon>Fabaceae</taxon>
        <taxon>Papilionoideae</taxon>
        <taxon>50 kb inversion clade</taxon>
        <taxon>dalbergioids sensu lato</taxon>
        <taxon>Dalbergieae</taxon>
        <taxon>Pterocarpus clade</taxon>
        <taxon>Stylosanthes</taxon>
    </lineage>
</organism>
<name>A0ABU6W390_9FABA</name>
<keyword evidence="2" id="KW-1185">Reference proteome</keyword>
<dbReference type="Proteomes" id="UP001341840">
    <property type="component" value="Unassembled WGS sequence"/>
</dbReference>
<reference evidence="1 2" key="1">
    <citation type="journal article" date="2023" name="Plants (Basel)">
        <title>Bridging the Gap: Combining Genomics and Transcriptomics Approaches to Understand Stylosanthes scabra, an Orphan Legume from the Brazilian Caatinga.</title>
        <authorList>
            <person name="Ferreira-Neto J.R.C."/>
            <person name="da Silva M.D."/>
            <person name="Binneck E."/>
            <person name="de Melo N.F."/>
            <person name="da Silva R.H."/>
            <person name="de Melo A.L.T.M."/>
            <person name="Pandolfi V."/>
            <person name="Bustamante F.O."/>
            <person name="Brasileiro-Vidal A.C."/>
            <person name="Benko-Iseppon A.M."/>
        </authorList>
    </citation>
    <scope>NUCLEOTIDE SEQUENCE [LARGE SCALE GENOMIC DNA]</scope>
    <source>
        <tissue evidence="1">Leaves</tissue>
    </source>
</reference>